<dbReference type="OrthoDB" id="283338at2"/>
<evidence type="ECO:0008006" key="3">
    <source>
        <dbReference type="Google" id="ProtNLM"/>
    </source>
</evidence>
<protein>
    <recommendedName>
        <fullName evidence="3">DUF5666 domain-containing protein</fullName>
    </recommendedName>
</protein>
<evidence type="ECO:0000313" key="1">
    <source>
        <dbReference type="EMBL" id="OWK39820.1"/>
    </source>
</evidence>
<accession>A0A225DE50</accession>
<evidence type="ECO:0000313" key="2">
    <source>
        <dbReference type="Proteomes" id="UP000214646"/>
    </source>
</evidence>
<sequence length="87" mass="8884">MTNTPTKPHDGTVVGVAGDKLTTTCSEGKQHCHTVAKDAKVTCDGKASKAADLKAGTPVRVTPHKDDKTVATAVESGKHIPAAGHKA</sequence>
<dbReference type="RefSeq" id="WP_088256668.1">
    <property type="nucleotide sequence ID" value="NZ_NIDE01000009.1"/>
</dbReference>
<dbReference type="AlphaFoldDB" id="A0A225DE50"/>
<proteinExistence type="predicted"/>
<keyword evidence="2" id="KW-1185">Reference proteome</keyword>
<organism evidence="1 2">
    <name type="scientific">Fimbriiglobus ruber</name>
    <dbReference type="NCBI Taxonomy" id="1908690"/>
    <lineage>
        <taxon>Bacteria</taxon>
        <taxon>Pseudomonadati</taxon>
        <taxon>Planctomycetota</taxon>
        <taxon>Planctomycetia</taxon>
        <taxon>Gemmatales</taxon>
        <taxon>Gemmataceae</taxon>
        <taxon>Fimbriiglobus</taxon>
    </lineage>
</organism>
<reference evidence="2" key="1">
    <citation type="submission" date="2017-06" db="EMBL/GenBank/DDBJ databases">
        <title>Genome analysis of Fimbriiglobus ruber SP5, the first member of the order Planctomycetales with confirmed chitinolytic capability.</title>
        <authorList>
            <person name="Ravin N.V."/>
            <person name="Rakitin A.L."/>
            <person name="Ivanova A.A."/>
            <person name="Beletsky A.V."/>
            <person name="Kulichevskaya I.S."/>
            <person name="Mardanov A.V."/>
            <person name="Dedysh S.N."/>
        </authorList>
    </citation>
    <scope>NUCLEOTIDE SEQUENCE [LARGE SCALE GENOMIC DNA]</scope>
    <source>
        <strain evidence="2">SP5</strain>
    </source>
</reference>
<name>A0A225DE50_9BACT</name>
<dbReference type="Proteomes" id="UP000214646">
    <property type="component" value="Unassembled WGS sequence"/>
</dbReference>
<gene>
    <name evidence="1" type="ORF">FRUB_05710</name>
</gene>
<dbReference type="EMBL" id="NIDE01000009">
    <property type="protein sequence ID" value="OWK39820.1"/>
    <property type="molecule type" value="Genomic_DNA"/>
</dbReference>
<comment type="caution">
    <text evidence="1">The sequence shown here is derived from an EMBL/GenBank/DDBJ whole genome shotgun (WGS) entry which is preliminary data.</text>
</comment>